<comment type="caution">
    <text evidence="4">The sequence shown here is derived from an EMBL/GenBank/DDBJ whole genome shotgun (WGS) entry which is preliminary data.</text>
</comment>
<keyword evidence="4" id="KW-0121">Carboxypeptidase</keyword>
<evidence type="ECO:0000313" key="4">
    <source>
        <dbReference type="EMBL" id="OXE47830.1"/>
    </source>
</evidence>
<dbReference type="Gene3D" id="3.40.710.10">
    <property type="entry name" value="DD-peptidase/beta-lactamase superfamily"/>
    <property type="match status" value="1"/>
</dbReference>
<dbReference type="InterPro" id="IPR012338">
    <property type="entry name" value="Beta-lactam/transpept-like"/>
</dbReference>
<feature type="signal peptide" evidence="3">
    <location>
        <begin position="1"/>
        <end position="18"/>
    </location>
</feature>
<reference evidence="5" key="1">
    <citation type="submission" date="2017-05" db="EMBL/GenBank/DDBJ databases">
        <title>Improved OligoMM genomes.</title>
        <authorList>
            <person name="Garzetti D."/>
        </authorList>
    </citation>
    <scope>NUCLEOTIDE SEQUENCE [LARGE SCALE GENOMIC DNA]</scope>
    <source>
        <strain evidence="5">YL45</strain>
    </source>
</reference>
<organism evidence="4 5">
    <name type="scientific">Turicimonas muris</name>
    <dbReference type="NCBI Taxonomy" id="1796652"/>
    <lineage>
        <taxon>Bacteria</taxon>
        <taxon>Pseudomonadati</taxon>
        <taxon>Pseudomonadota</taxon>
        <taxon>Betaproteobacteria</taxon>
        <taxon>Burkholderiales</taxon>
        <taxon>Sutterellaceae</taxon>
        <taxon>Turicimonas</taxon>
    </lineage>
</organism>
<accession>A0A227KKG4</accession>
<dbReference type="EMBL" id="NHMP01000004">
    <property type="protein sequence ID" value="OXE47830.1"/>
    <property type="molecule type" value="Genomic_DNA"/>
</dbReference>
<evidence type="ECO:0000256" key="3">
    <source>
        <dbReference type="SAM" id="SignalP"/>
    </source>
</evidence>
<dbReference type="InterPro" id="IPR000667">
    <property type="entry name" value="Peptidase_S13"/>
</dbReference>
<name>A0A227KKG4_9BURK</name>
<dbReference type="PANTHER" id="PTHR30023">
    <property type="entry name" value="D-ALANYL-D-ALANINE CARBOXYPEPTIDASE"/>
    <property type="match status" value="1"/>
</dbReference>
<keyword evidence="2" id="KW-0378">Hydrolase</keyword>
<dbReference type="SUPFAM" id="SSF56601">
    <property type="entry name" value="beta-lactamase/transpeptidase-like"/>
    <property type="match status" value="1"/>
</dbReference>
<keyword evidence="4" id="KW-0645">Protease</keyword>
<keyword evidence="5" id="KW-1185">Reference proteome</keyword>
<dbReference type="PRINTS" id="PR00922">
    <property type="entry name" value="DADACBPTASE3"/>
</dbReference>
<proteinExistence type="inferred from homology"/>
<dbReference type="GO" id="GO:0004185">
    <property type="term" value="F:serine-type carboxypeptidase activity"/>
    <property type="evidence" value="ECO:0007669"/>
    <property type="project" value="InterPro"/>
</dbReference>
<sequence length="535" mass="58022">MCLSAFALTCSLGGLANASAPTKEPQKNKKTAVSKKVAVPKKAVQPAKKNVKKNTVRTALTKAKKAVVPISAAAIPSALALSSGKTSSAVSELPSEISHAMLRARVDKNDLSIAVIPLGSEGKKLLINANQPRIPASVEKIVTSAAALDLLGPSNVWSTYIASEAEPENGILKGNLYLIGSGDPYLTIERFWLLLDNLRARGIKTIDGDIILDRSSFQVPAHDPFAFDGEGNRPYNLGPDALLINSRSLIIKFRPDPKKGVAYLYPEPILEGIKLPENIPLSKEVCGAWRKQINPDYSNPYHPVFKGKYPSSCGAKNLMYTAFAQNEYVNAIFSSMWKQMGGEWKGTVKNGKAPEERTVLASSYSDPLTKLAYNMNKYSNNLIARQLFLALGKTAKDEPKNLAKSRETMKEWAQTLKISPRELYLDNGSGLSRSSQLSAAAAARVLEYMWNHKVMAEYMASMPISGIDGTMKKRPVAKGQAHIKTGYISGVRSIAGYVLTASGKRYAVAAIINGNTAINAIPVMDAIIDWVYSEC</sequence>
<gene>
    <name evidence="4" type="ORF">ADH67_08030</name>
</gene>
<feature type="chain" id="PRO_5011298110" evidence="3">
    <location>
        <begin position="19"/>
        <end position="535"/>
    </location>
</feature>
<dbReference type="Gene3D" id="3.50.80.20">
    <property type="entry name" value="D-Ala-D-Ala carboxypeptidase C, peptidase S13"/>
    <property type="match status" value="1"/>
</dbReference>
<comment type="similarity">
    <text evidence="1">Belongs to the peptidase S13 family.</text>
</comment>
<dbReference type="PANTHER" id="PTHR30023:SF0">
    <property type="entry name" value="PENICILLIN-SENSITIVE CARBOXYPEPTIDASE A"/>
    <property type="match status" value="1"/>
</dbReference>
<dbReference type="Proteomes" id="UP000214610">
    <property type="component" value="Unassembled WGS sequence"/>
</dbReference>
<dbReference type="NCBIfam" id="TIGR00666">
    <property type="entry name" value="PBP4"/>
    <property type="match status" value="1"/>
</dbReference>
<dbReference type="GO" id="GO:0006508">
    <property type="term" value="P:proteolysis"/>
    <property type="evidence" value="ECO:0007669"/>
    <property type="project" value="InterPro"/>
</dbReference>
<dbReference type="Pfam" id="PF02113">
    <property type="entry name" value="Peptidase_S13"/>
    <property type="match status" value="1"/>
</dbReference>
<evidence type="ECO:0000256" key="1">
    <source>
        <dbReference type="ARBA" id="ARBA00006096"/>
    </source>
</evidence>
<evidence type="ECO:0000256" key="2">
    <source>
        <dbReference type="ARBA" id="ARBA00022801"/>
    </source>
</evidence>
<dbReference type="GO" id="GO:0000270">
    <property type="term" value="P:peptidoglycan metabolic process"/>
    <property type="evidence" value="ECO:0007669"/>
    <property type="project" value="TreeGrafter"/>
</dbReference>
<evidence type="ECO:0000313" key="5">
    <source>
        <dbReference type="Proteomes" id="UP000214610"/>
    </source>
</evidence>
<protein>
    <submittedName>
        <fullName evidence="4">D-alanyl-D-alanine carboxypeptidase/D-alanyl-D-alanine-endopeptidase</fullName>
    </submittedName>
</protein>
<dbReference type="AlphaFoldDB" id="A0A227KKG4"/>
<keyword evidence="3" id="KW-0732">Signal</keyword>